<dbReference type="Gene3D" id="1.20.1280.50">
    <property type="match status" value="1"/>
</dbReference>
<dbReference type="PANTHER" id="PTHR38926:SF5">
    <property type="entry name" value="F-BOX AND LEUCINE-RICH REPEAT PROTEIN 6"/>
    <property type="match status" value="1"/>
</dbReference>
<dbReference type="PANTHER" id="PTHR38926">
    <property type="entry name" value="F-BOX DOMAIN CONTAINING PROTEIN, EXPRESSED"/>
    <property type="match status" value="1"/>
</dbReference>
<protein>
    <recommendedName>
        <fullName evidence="3">F-box domain-containing protein</fullName>
    </recommendedName>
</protein>
<proteinExistence type="predicted"/>
<name>A0A8H4QJW4_9AGAR</name>
<dbReference type="Gene3D" id="3.80.10.10">
    <property type="entry name" value="Ribonuclease Inhibitor"/>
    <property type="match status" value="1"/>
</dbReference>
<keyword evidence="2" id="KW-1185">Reference proteome</keyword>
<dbReference type="AlphaFoldDB" id="A0A8H4QJW4"/>
<evidence type="ECO:0008006" key="3">
    <source>
        <dbReference type="Google" id="ProtNLM"/>
    </source>
</evidence>
<dbReference type="EMBL" id="JAACJL010000057">
    <property type="protein sequence ID" value="KAF4612156.1"/>
    <property type="molecule type" value="Genomic_DNA"/>
</dbReference>
<dbReference type="InterPro" id="IPR032675">
    <property type="entry name" value="LRR_dom_sf"/>
</dbReference>
<reference evidence="1 2" key="1">
    <citation type="submission" date="2019-12" db="EMBL/GenBank/DDBJ databases">
        <authorList>
            <person name="Floudas D."/>
            <person name="Bentzer J."/>
            <person name="Ahren D."/>
            <person name="Johansson T."/>
            <person name="Persson P."/>
            <person name="Tunlid A."/>
        </authorList>
    </citation>
    <scope>NUCLEOTIDE SEQUENCE [LARGE SCALE GENOMIC DNA]</scope>
    <source>
        <strain evidence="1 2">CBS 102.39</strain>
    </source>
</reference>
<comment type="caution">
    <text evidence="1">The sequence shown here is derived from an EMBL/GenBank/DDBJ whole genome shotgun (WGS) entry which is preliminary data.</text>
</comment>
<gene>
    <name evidence="1" type="ORF">D9613_004500</name>
</gene>
<evidence type="ECO:0000313" key="1">
    <source>
        <dbReference type="EMBL" id="KAF4612156.1"/>
    </source>
</evidence>
<accession>A0A8H4QJW4</accession>
<dbReference type="Proteomes" id="UP000521872">
    <property type="component" value="Unassembled WGS sequence"/>
</dbReference>
<organism evidence="1 2">
    <name type="scientific">Agrocybe pediades</name>
    <dbReference type="NCBI Taxonomy" id="84607"/>
    <lineage>
        <taxon>Eukaryota</taxon>
        <taxon>Fungi</taxon>
        <taxon>Dikarya</taxon>
        <taxon>Basidiomycota</taxon>
        <taxon>Agaricomycotina</taxon>
        <taxon>Agaricomycetes</taxon>
        <taxon>Agaricomycetidae</taxon>
        <taxon>Agaricales</taxon>
        <taxon>Agaricineae</taxon>
        <taxon>Strophariaceae</taxon>
        <taxon>Agrocybe</taxon>
    </lineage>
</organism>
<evidence type="ECO:0000313" key="2">
    <source>
        <dbReference type="Proteomes" id="UP000521872"/>
    </source>
</evidence>
<dbReference type="SUPFAM" id="SSF52047">
    <property type="entry name" value="RNI-like"/>
    <property type="match status" value="1"/>
</dbReference>
<sequence>MPCPHHNDTGRPTDIINLSQLDHTKSECHVEEGTCQLCQELLVAEKDVETAIAQLKTALNRRQRLKTNINVTHCVHIIRDLPIEILTRIFYSCFSEEMQDYGEPVYEDAFVPLKVGAVCRTWRQIVWSSPQFWTVISMKRLLSSASHVFNQYVVMEGWVERSGVLPLHVYITEEAVEDREVELNANVSMVPEECQCWERCLRLLEKFCDRWEVASLNLSLQSFEYIADNLNLKAPTRRLTFGSPQTRWYRMLDQDYNALNLRGSHTAPEEITLNFPVRLDHLSINWHNVAHVEVHEWPLEECVNLLRHAPRLESCSFIRAGRFTPVGMQTLHGGPFIEVTNHSLRYLYMECEDSPAIFFDEVTLPSLEELDFSYSHGGFFPDDAVRSTFLREFIARSCCPLTTLSLPIPPFTPVDYLDSVLQLLPSLVHLTLHFSASFSREDQRKALDHFLSHLVTTASIEDNDFLPHLEELELGYSGFREVSHWKAIADAIGVDPSTELGTRREGRRPFRSVVVGVFKPLPVKGVPRDVVDRLRSLQEAGAVIDFRVGFEYGSYRGRVPAKWE</sequence>